<keyword evidence="1" id="KW-0472">Membrane</keyword>
<feature type="transmembrane region" description="Helical" evidence="1">
    <location>
        <begin position="5"/>
        <end position="24"/>
    </location>
</feature>
<dbReference type="EMBL" id="JAAGWD010000008">
    <property type="protein sequence ID" value="NEM99268.1"/>
    <property type="molecule type" value="Genomic_DNA"/>
</dbReference>
<keyword evidence="3" id="KW-1185">Reference proteome</keyword>
<comment type="caution">
    <text evidence="2">The sequence shown here is derived from an EMBL/GenBank/DDBJ whole genome shotgun (WGS) entry which is preliminary data.</text>
</comment>
<keyword evidence="1" id="KW-0812">Transmembrane</keyword>
<dbReference type="Proteomes" id="UP000474777">
    <property type="component" value="Unassembled WGS sequence"/>
</dbReference>
<evidence type="ECO:0000313" key="3">
    <source>
        <dbReference type="Proteomes" id="UP000474777"/>
    </source>
</evidence>
<reference evidence="2 3" key="1">
    <citation type="submission" date="2020-02" db="EMBL/GenBank/DDBJ databases">
        <authorList>
            <person name="Kim M.K."/>
        </authorList>
    </citation>
    <scope>NUCLEOTIDE SEQUENCE [LARGE SCALE GENOMIC DNA]</scope>
    <source>
        <strain evidence="2 3">BT327</strain>
    </source>
</reference>
<name>A0A6B3M076_9BACT</name>
<proteinExistence type="predicted"/>
<feature type="transmembrane region" description="Helical" evidence="1">
    <location>
        <begin position="30"/>
        <end position="49"/>
    </location>
</feature>
<keyword evidence="1" id="KW-1133">Transmembrane helix</keyword>
<accession>A0A6B3M076</accession>
<gene>
    <name evidence="2" type="ORF">GXP69_16325</name>
</gene>
<evidence type="ECO:0000256" key="1">
    <source>
        <dbReference type="SAM" id="Phobius"/>
    </source>
</evidence>
<evidence type="ECO:0000313" key="2">
    <source>
        <dbReference type="EMBL" id="NEM99268.1"/>
    </source>
</evidence>
<organism evidence="2 3">
    <name type="scientific">Pontibacter burrus</name>
    <dbReference type="NCBI Taxonomy" id="2704466"/>
    <lineage>
        <taxon>Bacteria</taxon>
        <taxon>Pseudomonadati</taxon>
        <taxon>Bacteroidota</taxon>
        <taxon>Cytophagia</taxon>
        <taxon>Cytophagales</taxon>
        <taxon>Hymenobacteraceae</taxon>
        <taxon>Pontibacter</taxon>
    </lineage>
</organism>
<sequence>MALTIISWIFGLAFFAIGIVNTFWGGDTGFGIFIVLLSLVYFLPANEIFHKITGYRLPQFRLLKIILGIFIIWAAMGVGELFDKIEMMTKSF</sequence>
<feature type="transmembrane region" description="Helical" evidence="1">
    <location>
        <begin position="61"/>
        <end position="82"/>
    </location>
</feature>
<dbReference type="AlphaFoldDB" id="A0A6B3M076"/>
<protein>
    <submittedName>
        <fullName evidence="2">Uncharacterized protein</fullName>
    </submittedName>
</protein>